<dbReference type="GeneID" id="28978516"/>
<feature type="compositionally biased region" description="Low complexity" evidence="3">
    <location>
        <begin position="1170"/>
        <end position="1184"/>
    </location>
</feature>
<evidence type="ECO:0000256" key="1">
    <source>
        <dbReference type="ARBA" id="ARBA00022443"/>
    </source>
</evidence>
<dbReference type="PROSITE" id="PS50002">
    <property type="entry name" value="SH3"/>
    <property type="match status" value="1"/>
</dbReference>
<feature type="compositionally biased region" description="Polar residues" evidence="3">
    <location>
        <begin position="1198"/>
        <end position="1209"/>
    </location>
</feature>
<feature type="compositionally biased region" description="Basic and acidic residues" evidence="3">
    <location>
        <begin position="1096"/>
        <end position="1111"/>
    </location>
</feature>
<organism evidence="5 6">
    <name type="scientific">Rhodotorula graminis (strain WP1)</name>
    <dbReference type="NCBI Taxonomy" id="578459"/>
    <lineage>
        <taxon>Eukaryota</taxon>
        <taxon>Fungi</taxon>
        <taxon>Dikarya</taxon>
        <taxon>Basidiomycota</taxon>
        <taxon>Pucciniomycotina</taxon>
        <taxon>Microbotryomycetes</taxon>
        <taxon>Sporidiobolales</taxon>
        <taxon>Sporidiobolaceae</taxon>
        <taxon>Rhodotorula</taxon>
    </lineage>
</organism>
<dbReference type="InterPro" id="IPR036028">
    <property type="entry name" value="SH3-like_dom_sf"/>
</dbReference>
<feature type="compositionally biased region" description="Pro residues" evidence="3">
    <location>
        <begin position="523"/>
        <end position="541"/>
    </location>
</feature>
<feature type="compositionally biased region" description="Low complexity" evidence="3">
    <location>
        <begin position="227"/>
        <end position="257"/>
    </location>
</feature>
<feature type="compositionally biased region" description="Basic and acidic residues" evidence="3">
    <location>
        <begin position="1010"/>
        <end position="1052"/>
    </location>
</feature>
<feature type="compositionally biased region" description="Gly residues" evidence="3">
    <location>
        <begin position="301"/>
        <end position="311"/>
    </location>
</feature>
<keyword evidence="1 2" id="KW-0728">SH3 domain</keyword>
<feature type="compositionally biased region" description="Acidic residues" evidence="3">
    <location>
        <begin position="1112"/>
        <end position="1124"/>
    </location>
</feature>
<feature type="compositionally biased region" description="Low complexity" evidence="3">
    <location>
        <begin position="499"/>
        <end position="509"/>
    </location>
</feature>
<feature type="compositionally biased region" description="Polar residues" evidence="3">
    <location>
        <begin position="125"/>
        <end position="144"/>
    </location>
</feature>
<feature type="compositionally biased region" description="Pro residues" evidence="3">
    <location>
        <begin position="661"/>
        <end position="670"/>
    </location>
</feature>
<feature type="compositionally biased region" description="Basic and acidic residues" evidence="3">
    <location>
        <begin position="622"/>
        <end position="636"/>
    </location>
</feature>
<dbReference type="InterPro" id="IPR057402">
    <property type="entry name" value="AIM3_BBC1_C"/>
</dbReference>
<dbReference type="Proteomes" id="UP000053890">
    <property type="component" value="Unassembled WGS sequence"/>
</dbReference>
<dbReference type="OrthoDB" id="2536421at2759"/>
<evidence type="ECO:0000313" key="5">
    <source>
        <dbReference type="EMBL" id="KPV72420.1"/>
    </source>
</evidence>
<feature type="compositionally biased region" description="Pro residues" evidence="3">
    <location>
        <begin position="729"/>
        <end position="742"/>
    </location>
</feature>
<feature type="compositionally biased region" description="Acidic residues" evidence="3">
    <location>
        <begin position="887"/>
        <end position="899"/>
    </location>
</feature>
<feature type="compositionally biased region" description="Basic and acidic residues" evidence="3">
    <location>
        <begin position="434"/>
        <end position="443"/>
    </location>
</feature>
<dbReference type="Pfam" id="PF25459">
    <property type="entry name" value="AIM3_BBC1_C"/>
    <property type="match status" value="1"/>
</dbReference>
<feature type="compositionally biased region" description="Pro residues" evidence="3">
    <location>
        <begin position="316"/>
        <end position="326"/>
    </location>
</feature>
<feature type="compositionally biased region" description="Acidic residues" evidence="3">
    <location>
        <begin position="566"/>
        <end position="584"/>
    </location>
</feature>
<dbReference type="RefSeq" id="XP_018268469.1">
    <property type="nucleotide sequence ID" value="XM_018418068.1"/>
</dbReference>
<dbReference type="SUPFAM" id="SSF50044">
    <property type="entry name" value="SH3-domain"/>
    <property type="match status" value="1"/>
</dbReference>
<feature type="domain" description="SH3" evidence="4">
    <location>
        <begin position="3"/>
        <end position="67"/>
    </location>
</feature>
<feature type="compositionally biased region" description="Acidic residues" evidence="3">
    <location>
        <begin position="605"/>
        <end position="618"/>
    </location>
</feature>
<evidence type="ECO:0000259" key="4">
    <source>
        <dbReference type="PROSITE" id="PS50002"/>
    </source>
</evidence>
<dbReference type="SMART" id="SM00326">
    <property type="entry name" value="SH3"/>
    <property type="match status" value="1"/>
</dbReference>
<feature type="region of interest" description="Disordered" evidence="3">
    <location>
        <begin position="70"/>
        <end position="1212"/>
    </location>
</feature>
<feature type="compositionally biased region" description="Basic and acidic residues" evidence="3">
    <location>
        <begin position="595"/>
        <end position="604"/>
    </location>
</feature>
<feature type="compositionally biased region" description="Basic and acidic residues" evidence="3">
    <location>
        <begin position="818"/>
        <end position="827"/>
    </location>
</feature>
<feature type="compositionally biased region" description="Pro residues" evidence="3">
    <location>
        <begin position="758"/>
        <end position="770"/>
    </location>
</feature>
<proteinExistence type="predicted"/>
<name>A0A0P9ET39_RHOGW</name>
<gene>
    <name evidence="5" type="ORF">RHOBADRAFT_55886</name>
</gene>
<evidence type="ECO:0000256" key="2">
    <source>
        <dbReference type="PROSITE-ProRule" id="PRU00192"/>
    </source>
</evidence>
<feature type="compositionally biased region" description="Low complexity" evidence="3">
    <location>
        <begin position="152"/>
        <end position="167"/>
    </location>
</feature>
<feature type="compositionally biased region" description="Low complexity" evidence="3">
    <location>
        <begin position="459"/>
        <end position="472"/>
    </location>
</feature>
<evidence type="ECO:0000313" key="6">
    <source>
        <dbReference type="Proteomes" id="UP000053890"/>
    </source>
</evidence>
<dbReference type="EMBL" id="KQ474087">
    <property type="protein sequence ID" value="KPV72420.1"/>
    <property type="molecule type" value="Genomic_DNA"/>
</dbReference>
<reference evidence="5 6" key="1">
    <citation type="journal article" date="2015" name="Front. Microbiol.">
        <title>Genome sequence of the plant growth promoting endophytic yeast Rhodotorula graminis WP1.</title>
        <authorList>
            <person name="Firrincieli A."/>
            <person name="Otillar R."/>
            <person name="Salamov A."/>
            <person name="Schmutz J."/>
            <person name="Khan Z."/>
            <person name="Redman R.S."/>
            <person name="Fleck N.D."/>
            <person name="Lindquist E."/>
            <person name="Grigoriev I.V."/>
            <person name="Doty S.L."/>
        </authorList>
    </citation>
    <scope>NUCLEOTIDE SEQUENCE [LARGE SCALE GENOMIC DNA]</scope>
    <source>
        <strain evidence="5 6">WP1</strain>
    </source>
</reference>
<dbReference type="STRING" id="578459.A0A0P9ET39"/>
<feature type="compositionally biased region" description="Pro residues" evidence="3">
    <location>
        <begin position="1126"/>
        <end position="1135"/>
    </location>
</feature>
<feature type="compositionally biased region" description="Basic and acidic residues" evidence="3">
    <location>
        <begin position="330"/>
        <end position="364"/>
    </location>
</feature>
<protein>
    <recommendedName>
        <fullName evidence="4">SH3 domain-containing protein</fullName>
    </recommendedName>
</protein>
<dbReference type="InterPro" id="IPR001452">
    <property type="entry name" value="SH3_domain"/>
</dbReference>
<feature type="compositionally biased region" description="Polar residues" evidence="3">
    <location>
        <begin position="85"/>
        <end position="108"/>
    </location>
</feature>
<keyword evidence="6" id="KW-1185">Reference proteome</keyword>
<dbReference type="Gene3D" id="2.30.30.40">
    <property type="entry name" value="SH3 Domains"/>
    <property type="match status" value="1"/>
</dbReference>
<accession>A0A0P9ET39</accession>
<feature type="compositionally biased region" description="Polar residues" evidence="3">
    <location>
        <begin position="1143"/>
        <end position="1152"/>
    </location>
</feature>
<evidence type="ECO:0000256" key="3">
    <source>
        <dbReference type="SAM" id="MobiDB-lite"/>
    </source>
</evidence>
<feature type="compositionally biased region" description="Pro residues" evidence="3">
    <location>
        <begin position="1060"/>
        <end position="1074"/>
    </location>
</feature>
<sequence>MSTYPYRARAVQKYKTPPGQQPAFAFAPGADLTVLSAADDDGDWLEGELATGDKGIFPATFVEAVADDVLASPAERAPEPPTKASPAQATSDETPMDDTNVTQGSQPTPAAVSVKSDEGAAAAEPTSTTRANEPTARSPTSPVEQPTLEDVAPPAASAPALAPAAPAAAPPSAPPAAAAKATPPPPAKKPNALASRIAAFQQAAEAQKSNTPPVPRAKPREWKPRPAADSPAPVPAPAVAAAPSSSSTAAAPSAPVPDLVRSTSSDEPAPGAVQDFSAQDAADSISRGGGSLRDRIKLLQGGAGGGGGSGGVRVDAPPPPGQAPKPKPWRRAEPEPEHEQAADEGGESAKEAAELQDTVVKDDQPGEDETTAQSPGAEVPGFEPAEATPDAPRSVDGDEQQASAEAVGNTPLDVANVVEGSESKPAEASAARDAAARAPEHAVEQPSLADVTPAGSRVPAAAAVEGGVSASPEEADEEAKRAAVAQRMAGLGGQRMGMPALPKRAAGPRAARKAKSPAVETPPAAPEPEPAPAQEPAPAPPVEEEEQAPKGDVLASMGGASSLLAQDDDDDERVQAPADDDDFETPAPPPPAAEVKNEVEHAVELDEPPLEADEEPLAAEEYGQHDDSAEQERPTIAEEAVAALPDSAATDDGATLSPSALRPPLPPPFVRQPTDEPRPGPPTAEVPTSGLSRREPPPPSRSMDPPALASGADTIVDEPRPTAHAPDGEAPPPPTRSRPPVPQTQLSAVDEPSDPATPQHPPVPTHPPPVGADRVTTAAEDRIIASMPEIVTPPEEAFDESTASPLVDAPSTGQIAESRAEKGHEPADMAQPVWGKVEGTQTPAAVEKADPLVPGAPPPPAMLKAALTKAQAEDVGGADGEQHEQEGGEDEDEAEEEDPEVARRRALAARMAKLGGQGMMPMFGGLGGPPPGGAPKKKAPVKKPTNELAEEGQLKPAGLESRPVESRSGSDEAAPAHPPRRIGGMPAGGFALPGIAQARPAPPPVEAEQEESRPLAEDADSLKAKSDAATEEAFERHSASSEGDRREQRDEVEGGEQEEPAPPPLPSSRPPTMPPSRSVPVPAADAEPEQGNVLDEQQHHVDEPESFAHDEQEPEQVEVDEEESAMPPPPPPPRPAGGHQASLPLSPTHDSPSSPPMRAPLSPRMSTDLARTATQSSRRSSAFAGAPISPRQSFGDYPSQSQPGDSMSGSAPVRANLDSLLQWSASLGAQVFAAAHVKQSDKSARGLSDRDLIEFCLGRATDPMPPSGGRYGAVVFDATVEQGKKAATVSQEDEPRAGDIVSMHAKFKHALSSKTVGSAQAPHVAVVAAWDDKKGKLRVLEVDAKSGSMVEGSYKVEDMRAGQLIVYRVAPRDYA</sequence>
<dbReference type="OMA" id="TMHQKYN"/>